<reference evidence="3" key="2">
    <citation type="submission" date="2020-09" db="EMBL/GenBank/DDBJ databases">
        <authorList>
            <person name="Sun Q."/>
            <person name="Zhou Y."/>
        </authorList>
    </citation>
    <scope>NUCLEOTIDE SEQUENCE</scope>
    <source>
        <strain evidence="3">CGMCC 1.12987</strain>
    </source>
</reference>
<name>A0A917LII5_9BACL</name>
<gene>
    <name evidence="3" type="ORF">GCM10010916_48790</name>
</gene>
<dbReference type="AlphaFoldDB" id="A0A917LII5"/>
<evidence type="ECO:0000313" key="3">
    <source>
        <dbReference type="EMBL" id="GGG26631.1"/>
    </source>
</evidence>
<comment type="caution">
    <text evidence="3">The sequence shown here is derived from an EMBL/GenBank/DDBJ whole genome shotgun (WGS) entry which is preliminary data.</text>
</comment>
<accession>A0A917LII5</accession>
<dbReference type="PANTHER" id="PTHR43155">
    <property type="entry name" value="CYCLIC DI-GMP PHOSPHODIESTERASE PA4108-RELATED"/>
    <property type="match status" value="1"/>
</dbReference>
<sequence length="358" mass="40313">MKLAKKIFSEDGLVLLGKHVELTDQLIRRLGECGVSFVYIEDPMTADLFIPELITDETRIRALKEIRTGFKDMMGASKRKGMTYPYIAKQFQQIMTMVMDEISGQKDAMIMLMNMGVVDHYLYQHSLNVCIYTTLLGMSVGYTKDELMTLGMGALLHDIGKTQISSNVLLKPGPLSEEEYNEMKRHTERGFQLLKDEPNIPLIVAHCAFQHHERLDGSGYPRGIRGDDIHEYAKWIGLVDSYDAMTTARVYRGAMLPHQAIEALYVGTGTLYEQRMVQVFRDKVVIYPLGVMVKLNTGESGVVVDYHAASPHRPIVRILYNEAGEPLQVPYEKDLTKQLTTMIVSVNDDEVTPASAGV</sequence>
<dbReference type="PROSITE" id="PS51832">
    <property type="entry name" value="HD_GYP"/>
    <property type="match status" value="1"/>
</dbReference>
<dbReference type="Proteomes" id="UP000644756">
    <property type="component" value="Unassembled WGS sequence"/>
</dbReference>
<dbReference type="Gene3D" id="1.10.3210.10">
    <property type="entry name" value="Hypothetical protein af1432"/>
    <property type="match status" value="1"/>
</dbReference>
<dbReference type="InterPro" id="IPR003607">
    <property type="entry name" value="HD/PDEase_dom"/>
</dbReference>
<dbReference type="SUPFAM" id="SSF109604">
    <property type="entry name" value="HD-domain/PDEase-like"/>
    <property type="match status" value="1"/>
</dbReference>
<keyword evidence="4" id="KW-1185">Reference proteome</keyword>
<proteinExistence type="predicted"/>
<evidence type="ECO:0000259" key="2">
    <source>
        <dbReference type="PROSITE" id="PS51832"/>
    </source>
</evidence>
<feature type="domain" description="HD" evidence="1">
    <location>
        <begin position="122"/>
        <end position="245"/>
    </location>
</feature>
<dbReference type="InterPro" id="IPR037522">
    <property type="entry name" value="HD_GYP_dom"/>
</dbReference>
<reference evidence="3" key="1">
    <citation type="journal article" date="2014" name="Int. J. Syst. Evol. Microbiol.">
        <title>Complete genome sequence of Corynebacterium casei LMG S-19264T (=DSM 44701T), isolated from a smear-ripened cheese.</title>
        <authorList>
            <consortium name="US DOE Joint Genome Institute (JGI-PGF)"/>
            <person name="Walter F."/>
            <person name="Albersmeier A."/>
            <person name="Kalinowski J."/>
            <person name="Ruckert C."/>
        </authorList>
    </citation>
    <scope>NUCLEOTIDE SEQUENCE</scope>
    <source>
        <strain evidence="3">CGMCC 1.12987</strain>
    </source>
</reference>
<organism evidence="3 4">
    <name type="scientific">Paenibacillus abyssi</name>
    <dbReference type="NCBI Taxonomy" id="1340531"/>
    <lineage>
        <taxon>Bacteria</taxon>
        <taxon>Bacillati</taxon>
        <taxon>Bacillota</taxon>
        <taxon>Bacilli</taxon>
        <taxon>Bacillales</taxon>
        <taxon>Paenibacillaceae</taxon>
        <taxon>Paenibacillus</taxon>
    </lineage>
</organism>
<evidence type="ECO:0000259" key="1">
    <source>
        <dbReference type="PROSITE" id="PS51831"/>
    </source>
</evidence>
<dbReference type="SMART" id="SM00471">
    <property type="entry name" value="HDc"/>
    <property type="match status" value="1"/>
</dbReference>
<dbReference type="PROSITE" id="PS51831">
    <property type="entry name" value="HD"/>
    <property type="match status" value="1"/>
</dbReference>
<protein>
    <submittedName>
        <fullName evidence="3">Phosphodiesterase</fullName>
    </submittedName>
</protein>
<feature type="domain" description="HD-GYP" evidence="2">
    <location>
        <begin position="100"/>
        <end position="296"/>
    </location>
</feature>
<dbReference type="InterPro" id="IPR006674">
    <property type="entry name" value="HD_domain"/>
</dbReference>
<dbReference type="CDD" id="cd00077">
    <property type="entry name" value="HDc"/>
    <property type="match status" value="1"/>
</dbReference>
<dbReference type="PANTHER" id="PTHR43155:SF2">
    <property type="entry name" value="CYCLIC DI-GMP PHOSPHODIESTERASE PA4108"/>
    <property type="match status" value="1"/>
</dbReference>
<dbReference type="EMBL" id="BMGR01000027">
    <property type="protein sequence ID" value="GGG26631.1"/>
    <property type="molecule type" value="Genomic_DNA"/>
</dbReference>
<evidence type="ECO:0000313" key="4">
    <source>
        <dbReference type="Proteomes" id="UP000644756"/>
    </source>
</evidence>
<dbReference type="Pfam" id="PF13487">
    <property type="entry name" value="HD_5"/>
    <property type="match status" value="1"/>
</dbReference>